<sequence>MGTDLLNDSFTFILRADAVQPAVGHFQYSIVPHSPPLLQGFTTEVPFVTSTITFKAQSTSKDEAPASSQNEEPAIARQKTEPTMWPGQNHWGNLHEEATAGLACPGLALPHSGSGARNPLAPAAVMEGGEGAPLLLRLQEGTGACFHPWWRRQEGTGAPPRSRGGRQGREPSTSP</sequence>
<feature type="region of interest" description="Disordered" evidence="1">
    <location>
        <begin position="57"/>
        <end position="78"/>
    </location>
</feature>
<reference evidence="2" key="2">
    <citation type="submission" date="2025-08" db="UniProtKB">
        <authorList>
            <consortium name="Ensembl"/>
        </authorList>
    </citation>
    <scope>IDENTIFICATION</scope>
</reference>
<organism evidence="2 3">
    <name type="scientific">Catharus ustulatus</name>
    <name type="common">Russet-backed thrush</name>
    <name type="synonym">Hylocichla ustulatus</name>
    <dbReference type="NCBI Taxonomy" id="91951"/>
    <lineage>
        <taxon>Eukaryota</taxon>
        <taxon>Metazoa</taxon>
        <taxon>Chordata</taxon>
        <taxon>Craniata</taxon>
        <taxon>Vertebrata</taxon>
        <taxon>Euteleostomi</taxon>
        <taxon>Archelosauria</taxon>
        <taxon>Archosauria</taxon>
        <taxon>Dinosauria</taxon>
        <taxon>Saurischia</taxon>
        <taxon>Theropoda</taxon>
        <taxon>Coelurosauria</taxon>
        <taxon>Aves</taxon>
        <taxon>Neognathae</taxon>
        <taxon>Neoaves</taxon>
        <taxon>Telluraves</taxon>
        <taxon>Australaves</taxon>
        <taxon>Passeriformes</taxon>
        <taxon>Turdidae</taxon>
        <taxon>Catharus</taxon>
    </lineage>
</organism>
<evidence type="ECO:0000313" key="2">
    <source>
        <dbReference type="Ensembl" id="ENSCUSP00005009435.1"/>
    </source>
</evidence>
<keyword evidence="3" id="KW-1185">Reference proteome</keyword>
<evidence type="ECO:0000313" key="3">
    <source>
        <dbReference type="Proteomes" id="UP000694563"/>
    </source>
</evidence>
<dbReference type="Proteomes" id="UP000694563">
    <property type="component" value="Chromosome Z"/>
</dbReference>
<proteinExistence type="predicted"/>
<protein>
    <submittedName>
        <fullName evidence="2">Uncharacterized protein</fullName>
    </submittedName>
</protein>
<name>A0A8C3U8N3_CATUS</name>
<feature type="region of interest" description="Disordered" evidence="1">
    <location>
        <begin position="150"/>
        <end position="175"/>
    </location>
</feature>
<dbReference type="Ensembl" id="ENSCUST00005009821.1">
    <property type="protein sequence ID" value="ENSCUSP00005009435.1"/>
    <property type="gene ID" value="ENSCUSG00005006008.1"/>
</dbReference>
<evidence type="ECO:0000256" key="1">
    <source>
        <dbReference type="SAM" id="MobiDB-lite"/>
    </source>
</evidence>
<dbReference type="AlphaFoldDB" id="A0A8C3U8N3"/>
<reference evidence="2" key="3">
    <citation type="submission" date="2025-09" db="UniProtKB">
        <authorList>
            <consortium name="Ensembl"/>
        </authorList>
    </citation>
    <scope>IDENTIFICATION</scope>
</reference>
<accession>A0A8C3U8N3</accession>
<reference evidence="2" key="1">
    <citation type="submission" date="2020-10" db="EMBL/GenBank/DDBJ databases">
        <title>Catharus ustulatus (Swainson's thrush) genome, bCatUst1, primary haplotype v2.</title>
        <authorList>
            <person name="Delmore K."/>
            <person name="Vafadar M."/>
            <person name="Formenti G."/>
            <person name="Chow W."/>
            <person name="Pelan S."/>
            <person name="Howe K."/>
            <person name="Rhie A."/>
            <person name="Mountcastle J."/>
            <person name="Haase B."/>
            <person name="Fedrigo O."/>
            <person name="Jarvis E.D."/>
        </authorList>
    </citation>
    <scope>NUCLEOTIDE SEQUENCE [LARGE SCALE GENOMIC DNA]</scope>
</reference>